<organism evidence="2 3">
    <name type="scientific">Liparis tanakae</name>
    <name type="common">Tanaka's snailfish</name>
    <dbReference type="NCBI Taxonomy" id="230148"/>
    <lineage>
        <taxon>Eukaryota</taxon>
        <taxon>Metazoa</taxon>
        <taxon>Chordata</taxon>
        <taxon>Craniata</taxon>
        <taxon>Vertebrata</taxon>
        <taxon>Euteleostomi</taxon>
        <taxon>Actinopterygii</taxon>
        <taxon>Neopterygii</taxon>
        <taxon>Teleostei</taxon>
        <taxon>Neoteleostei</taxon>
        <taxon>Acanthomorphata</taxon>
        <taxon>Eupercaria</taxon>
        <taxon>Perciformes</taxon>
        <taxon>Cottioidei</taxon>
        <taxon>Cottales</taxon>
        <taxon>Liparidae</taxon>
        <taxon>Liparis</taxon>
    </lineage>
</organism>
<gene>
    <name evidence="2" type="ORF">EYF80_007859</name>
</gene>
<name>A0A4Z2IVU2_9TELE</name>
<proteinExistence type="predicted"/>
<feature type="compositionally biased region" description="Polar residues" evidence="1">
    <location>
        <begin position="50"/>
        <end position="64"/>
    </location>
</feature>
<dbReference type="Proteomes" id="UP000314294">
    <property type="component" value="Unassembled WGS sequence"/>
</dbReference>
<comment type="caution">
    <text evidence="2">The sequence shown here is derived from an EMBL/GenBank/DDBJ whole genome shotgun (WGS) entry which is preliminary data.</text>
</comment>
<accession>A0A4Z2IVU2</accession>
<feature type="region of interest" description="Disordered" evidence="1">
    <location>
        <begin position="37"/>
        <end position="64"/>
    </location>
</feature>
<keyword evidence="3" id="KW-1185">Reference proteome</keyword>
<protein>
    <submittedName>
        <fullName evidence="2">Uncharacterized protein</fullName>
    </submittedName>
</protein>
<evidence type="ECO:0000313" key="2">
    <source>
        <dbReference type="EMBL" id="TNN81951.1"/>
    </source>
</evidence>
<sequence length="64" mass="6756">MPRLNGSLRLPGVLPAAHIDQLRFPLRAITAPGPAVESVRSGCAQPSPLRAQQSALLSMSPSLR</sequence>
<evidence type="ECO:0000313" key="3">
    <source>
        <dbReference type="Proteomes" id="UP000314294"/>
    </source>
</evidence>
<evidence type="ECO:0000256" key="1">
    <source>
        <dbReference type="SAM" id="MobiDB-lite"/>
    </source>
</evidence>
<dbReference type="EMBL" id="SRLO01000043">
    <property type="protein sequence ID" value="TNN81951.1"/>
    <property type="molecule type" value="Genomic_DNA"/>
</dbReference>
<reference evidence="2 3" key="1">
    <citation type="submission" date="2019-03" db="EMBL/GenBank/DDBJ databases">
        <title>First draft genome of Liparis tanakae, snailfish: a comprehensive survey of snailfish specific genes.</title>
        <authorList>
            <person name="Kim W."/>
            <person name="Song I."/>
            <person name="Jeong J.-H."/>
            <person name="Kim D."/>
            <person name="Kim S."/>
            <person name="Ryu S."/>
            <person name="Song J.Y."/>
            <person name="Lee S.K."/>
        </authorList>
    </citation>
    <scope>NUCLEOTIDE SEQUENCE [LARGE SCALE GENOMIC DNA]</scope>
    <source>
        <tissue evidence="2">Muscle</tissue>
    </source>
</reference>
<dbReference type="AlphaFoldDB" id="A0A4Z2IVU2"/>